<dbReference type="PANTHER" id="PTHR43284:SF1">
    <property type="entry name" value="ASPARAGINE SYNTHETASE"/>
    <property type="match status" value="1"/>
</dbReference>
<dbReference type="NCBIfam" id="TIGR01536">
    <property type="entry name" value="asn_synth_AEB"/>
    <property type="match status" value="1"/>
</dbReference>
<name>A0A1G5CBB1_9FIRM</name>
<evidence type="ECO:0000256" key="11">
    <source>
        <dbReference type="PIRSR" id="PIRSR001589-3"/>
    </source>
</evidence>
<evidence type="ECO:0000256" key="5">
    <source>
        <dbReference type="ARBA" id="ARBA00022840"/>
    </source>
</evidence>
<dbReference type="PROSITE" id="PS51278">
    <property type="entry name" value="GATASE_TYPE_2"/>
    <property type="match status" value="1"/>
</dbReference>
<gene>
    <name evidence="13" type="ORF">SAMN02910451_01025</name>
</gene>
<dbReference type="InterPro" id="IPR033738">
    <property type="entry name" value="AsnB_N"/>
</dbReference>
<feature type="active site" description="For GATase activity" evidence="9">
    <location>
        <position position="2"/>
    </location>
</feature>
<dbReference type="InterPro" id="IPR006426">
    <property type="entry name" value="Asn_synth_AEB"/>
</dbReference>
<dbReference type="InterPro" id="IPR051786">
    <property type="entry name" value="ASN_synthetase/amidase"/>
</dbReference>
<feature type="domain" description="Glutamine amidotransferase type-2" evidence="12">
    <location>
        <begin position="2"/>
        <end position="216"/>
    </location>
</feature>
<evidence type="ECO:0000256" key="7">
    <source>
        <dbReference type="ARBA" id="ARBA00022962"/>
    </source>
</evidence>
<dbReference type="SUPFAM" id="SSF52402">
    <property type="entry name" value="Adenine nucleotide alpha hydrolases-like"/>
    <property type="match status" value="1"/>
</dbReference>
<evidence type="ECO:0000256" key="9">
    <source>
        <dbReference type="PIRSR" id="PIRSR001589-1"/>
    </source>
</evidence>
<dbReference type="Pfam" id="PF13522">
    <property type="entry name" value="GATase_6"/>
    <property type="match status" value="1"/>
</dbReference>
<proteinExistence type="inferred from homology"/>
<organism evidence="13 14">
    <name type="scientific">Butyrivibrio hungatei</name>
    <dbReference type="NCBI Taxonomy" id="185008"/>
    <lineage>
        <taxon>Bacteria</taxon>
        <taxon>Bacillati</taxon>
        <taxon>Bacillota</taxon>
        <taxon>Clostridia</taxon>
        <taxon>Lachnospirales</taxon>
        <taxon>Lachnospiraceae</taxon>
        <taxon>Butyrivibrio</taxon>
    </lineage>
</organism>
<dbReference type="RefSeq" id="WP_026656669.1">
    <property type="nucleotide sequence ID" value="NZ_FMUR01000006.1"/>
</dbReference>
<evidence type="ECO:0000256" key="4">
    <source>
        <dbReference type="ARBA" id="ARBA00022741"/>
    </source>
</evidence>
<evidence type="ECO:0000256" key="6">
    <source>
        <dbReference type="ARBA" id="ARBA00022888"/>
    </source>
</evidence>
<dbReference type="PANTHER" id="PTHR43284">
    <property type="entry name" value="ASPARAGINE SYNTHETASE (GLUTAMINE-HYDROLYZING)"/>
    <property type="match status" value="1"/>
</dbReference>
<feature type="binding site" evidence="10">
    <location>
        <position position="299"/>
    </location>
    <ligand>
        <name>ATP</name>
        <dbReference type="ChEBI" id="CHEBI:30616"/>
    </ligand>
</feature>
<evidence type="ECO:0000256" key="2">
    <source>
        <dbReference type="ARBA" id="ARBA00005752"/>
    </source>
</evidence>
<dbReference type="Gene3D" id="3.60.20.10">
    <property type="entry name" value="Glutamine Phosphoribosylpyrophosphate, subunit 1, domain 1"/>
    <property type="match status" value="1"/>
</dbReference>
<comment type="catalytic activity">
    <reaction evidence="8">
        <text>L-aspartate + L-glutamine + ATP + H2O = L-asparagine + L-glutamate + AMP + diphosphate + H(+)</text>
        <dbReference type="Rhea" id="RHEA:12228"/>
        <dbReference type="ChEBI" id="CHEBI:15377"/>
        <dbReference type="ChEBI" id="CHEBI:15378"/>
        <dbReference type="ChEBI" id="CHEBI:29985"/>
        <dbReference type="ChEBI" id="CHEBI:29991"/>
        <dbReference type="ChEBI" id="CHEBI:30616"/>
        <dbReference type="ChEBI" id="CHEBI:33019"/>
        <dbReference type="ChEBI" id="CHEBI:58048"/>
        <dbReference type="ChEBI" id="CHEBI:58359"/>
        <dbReference type="ChEBI" id="CHEBI:456215"/>
        <dbReference type="EC" id="6.3.5.4"/>
    </reaction>
</comment>
<dbReference type="InterPro" id="IPR014729">
    <property type="entry name" value="Rossmann-like_a/b/a_fold"/>
</dbReference>
<feature type="site" description="Important for beta-aspartyl-AMP intermediate formation" evidence="11">
    <location>
        <position position="374"/>
    </location>
</feature>
<evidence type="ECO:0000256" key="1">
    <source>
        <dbReference type="ARBA" id="ARBA00005187"/>
    </source>
</evidence>
<evidence type="ECO:0000313" key="14">
    <source>
        <dbReference type="Proteomes" id="UP000183047"/>
    </source>
</evidence>
<dbReference type="GO" id="GO:0005524">
    <property type="term" value="F:ATP binding"/>
    <property type="evidence" value="ECO:0007669"/>
    <property type="project" value="UniProtKB-KW"/>
</dbReference>
<dbReference type="EC" id="6.3.5.4" evidence="3"/>
<dbReference type="GO" id="GO:0004066">
    <property type="term" value="F:asparagine synthase (glutamine-hydrolyzing) activity"/>
    <property type="evidence" value="ECO:0007669"/>
    <property type="project" value="UniProtKB-EC"/>
</dbReference>
<keyword evidence="7 9" id="KW-0315">Glutamine amidotransferase</keyword>
<dbReference type="GO" id="GO:0005829">
    <property type="term" value="C:cytosol"/>
    <property type="evidence" value="ECO:0007669"/>
    <property type="project" value="TreeGrafter"/>
</dbReference>
<comment type="pathway">
    <text evidence="1">Amino-acid biosynthesis; L-asparagine biosynthesis; L-asparagine from L-aspartate (L-Gln route): step 1/1.</text>
</comment>
<dbReference type="InterPro" id="IPR029055">
    <property type="entry name" value="Ntn_hydrolases_N"/>
</dbReference>
<accession>A0A1G5CBB1</accession>
<dbReference type="OrthoDB" id="9763290at2"/>
<dbReference type="InterPro" id="IPR001962">
    <property type="entry name" value="Asn_synthase"/>
</dbReference>
<protein>
    <recommendedName>
        <fullName evidence="3">asparagine synthase (glutamine-hydrolyzing)</fullName>
        <ecNumber evidence="3">6.3.5.4</ecNumber>
    </recommendedName>
</protein>
<keyword evidence="14" id="KW-1185">Reference proteome</keyword>
<comment type="similarity">
    <text evidence="2">Belongs to the asparagine synthetase family.</text>
</comment>
<keyword evidence="6 9" id="KW-0061">Asparagine biosynthesis</keyword>
<feature type="binding site" evidence="10">
    <location>
        <begin position="372"/>
        <end position="373"/>
    </location>
    <ligand>
        <name>ATP</name>
        <dbReference type="ChEBI" id="CHEBI:30616"/>
    </ligand>
</feature>
<evidence type="ECO:0000313" key="13">
    <source>
        <dbReference type="EMBL" id="SCX99621.1"/>
    </source>
</evidence>
<dbReference type="Pfam" id="PF00733">
    <property type="entry name" value="Asn_synthase"/>
    <property type="match status" value="1"/>
</dbReference>
<dbReference type="PIRSF" id="PIRSF001589">
    <property type="entry name" value="Asn_synthetase_glu-h"/>
    <property type="match status" value="1"/>
</dbReference>
<dbReference type="CDD" id="cd01991">
    <property type="entry name" value="Asn_synthase_B_C"/>
    <property type="match status" value="1"/>
</dbReference>
<evidence type="ECO:0000256" key="3">
    <source>
        <dbReference type="ARBA" id="ARBA00012737"/>
    </source>
</evidence>
<dbReference type="AlphaFoldDB" id="A0A1G5CBB1"/>
<dbReference type="InterPro" id="IPR017932">
    <property type="entry name" value="GATase_2_dom"/>
</dbReference>
<feature type="binding site" evidence="10">
    <location>
        <position position="102"/>
    </location>
    <ligand>
        <name>L-glutamine</name>
        <dbReference type="ChEBI" id="CHEBI:58359"/>
    </ligand>
</feature>
<keyword evidence="9" id="KW-0028">Amino-acid biosynthesis</keyword>
<dbReference type="Gene3D" id="3.40.50.620">
    <property type="entry name" value="HUPs"/>
    <property type="match status" value="1"/>
</dbReference>
<dbReference type="CDD" id="cd00712">
    <property type="entry name" value="AsnB"/>
    <property type="match status" value="1"/>
</dbReference>
<dbReference type="GO" id="GO:0006529">
    <property type="term" value="P:asparagine biosynthetic process"/>
    <property type="evidence" value="ECO:0007669"/>
    <property type="project" value="UniProtKB-KW"/>
</dbReference>
<evidence type="ECO:0000256" key="10">
    <source>
        <dbReference type="PIRSR" id="PIRSR001589-2"/>
    </source>
</evidence>
<reference evidence="14" key="1">
    <citation type="submission" date="2016-10" db="EMBL/GenBank/DDBJ databases">
        <authorList>
            <person name="Varghese N."/>
            <person name="Submissions S."/>
        </authorList>
    </citation>
    <scope>NUCLEOTIDE SEQUENCE [LARGE SCALE GENOMIC DNA]</scope>
    <source>
        <strain evidence="14">XBD2006</strain>
    </source>
</reference>
<keyword evidence="5 10" id="KW-0067">ATP-binding</keyword>
<dbReference type="Proteomes" id="UP000183047">
    <property type="component" value="Unassembled WGS sequence"/>
</dbReference>
<dbReference type="EMBL" id="FMUR01000006">
    <property type="protein sequence ID" value="SCX99621.1"/>
    <property type="molecule type" value="Genomic_DNA"/>
</dbReference>
<evidence type="ECO:0000259" key="12">
    <source>
        <dbReference type="PROSITE" id="PS51278"/>
    </source>
</evidence>
<keyword evidence="4 10" id="KW-0547">Nucleotide-binding</keyword>
<sequence length="629" mass="70860">MCGIAGLIGFRGDLKENIGKMNHRMLHRGPDDEGIYISDDKKVALGHRRLSIVDLSKKGAQPMMSHSGRKVIAYNGEIYNASVVKDKLIAEGKVTEFNGTSDTEILIESIDAYGMEETLTMCKGMFGIAVYDMDKNTVTFARDRVGEKPLYYGNVGGAFAFASDIGCLRVIDGFDNEINTEVLDIYFTEGYIPAPYTIYKGIYKLEAGCIMTVNVDDLSSETKSYFSMTETAVKGQRNLFKGSKEEAAEELERLLKESIKGQMVADVPLGAFLSAGIDSSTIVALMQSVAPGKVRTFTVGMEDKKFNEAEQAGEIARHLGTIHTEEYITEKDAKEVIPQLSFMFGEPFADSSQIPTYLVSKMTRKHVTVSLSGDGGDELFAGYRSYESVERVWGKVGKLPYFIRKPASILMLNSPYSKSEAGMAKAMYMGAKGPGDVHRLEHEGDPIVKKIALKNGAKPLSYKYTEMDTNLLADPCHNAMLMDMLVYHPDDILVKVDRTAMAVSLETRVPMLDRDILEFAWSLPRNYLREGNVGKQVLRNVLYKYVPKEMVNRPKKGFSIPIDKWLLDDKIRQWAEALLDKDKIRQQGILDPDVVEKIWTDFTQRGIYRIQIWYILMFQQWYEKEYMIK</sequence>
<dbReference type="SUPFAM" id="SSF56235">
    <property type="entry name" value="N-terminal nucleophile aminohydrolases (Ntn hydrolases)"/>
    <property type="match status" value="1"/>
</dbReference>
<evidence type="ECO:0000256" key="8">
    <source>
        <dbReference type="ARBA" id="ARBA00048741"/>
    </source>
</evidence>